<name>A0A1I7YQS3_9BILA</name>
<sequence>MERFGNLRIAAPISTNSSRSDRPEMKSALANVCLLYSVSVVHLWRSASLDRRPSFVRASGLKLDAQVVKNFTPL</sequence>
<organism evidence="1 2">
    <name type="scientific">Steinernema glaseri</name>
    <dbReference type="NCBI Taxonomy" id="37863"/>
    <lineage>
        <taxon>Eukaryota</taxon>
        <taxon>Metazoa</taxon>
        <taxon>Ecdysozoa</taxon>
        <taxon>Nematoda</taxon>
        <taxon>Chromadorea</taxon>
        <taxon>Rhabditida</taxon>
        <taxon>Tylenchina</taxon>
        <taxon>Panagrolaimomorpha</taxon>
        <taxon>Strongyloidoidea</taxon>
        <taxon>Steinernematidae</taxon>
        <taxon>Steinernema</taxon>
    </lineage>
</organism>
<accession>A0A1I7YQS3</accession>
<dbReference type="AlphaFoldDB" id="A0A1I7YQS3"/>
<keyword evidence="1" id="KW-1185">Reference proteome</keyword>
<dbReference type="Proteomes" id="UP000095287">
    <property type="component" value="Unplaced"/>
</dbReference>
<dbReference type="WBParaSite" id="L893_g1876.t1">
    <property type="protein sequence ID" value="L893_g1876.t1"/>
    <property type="gene ID" value="L893_g1876"/>
</dbReference>
<proteinExistence type="predicted"/>
<evidence type="ECO:0000313" key="1">
    <source>
        <dbReference type="Proteomes" id="UP000095287"/>
    </source>
</evidence>
<reference evidence="2" key="1">
    <citation type="submission" date="2016-11" db="UniProtKB">
        <authorList>
            <consortium name="WormBaseParasite"/>
        </authorList>
    </citation>
    <scope>IDENTIFICATION</scope>
</reference>
<evidence type="ECO:0000313" key="2">
    <source>
        <dbReference type="WBParaSite" id="L893_g1876.t1"/>
    </source>
</evidence>
<protein>
    <submittedName>
        <fullName evidence="2">Uncharacterized protein</fullName>
    </submittedName>
</protein>